<accession>A0A2J7QR32</accession>
<name>A0A2J7QR32_9NEOP</name>
<protein>
    <submittedName>
        <fullName evidence="1">Uncharacterized protein</fullName>
    </submittedName>
</protein>
<keyword evidence="2" id="KW-1185">Reference proteome</keyword>
<dbReference type="InParanoid" id="A0A2J7QR32"/>
<organism evidence="1 2">
    <name type="scientific">Cryptotermes secundus</name>
    <dbReference type="NCBI Taxonomy" id="105785"/>
    <lineage>
        <taxon>Eukaryota</taxon>
        <taxon>Metazoa</taxon>
        <taxon>Ecdysozoa</taxon>
        <taxon>Arthropoda</taxon>
        <taxon>Hexapoda</taxon>
        <taxon>Insecta</taxon>
        <taxon>Pterygota</taxon>
        <taxon>Neoptera</taxon>
        <taxon>Polyneoptera</taxon>
        <taxon>Dictyoptera</taxon>
        <taxon>Blattodea</taxon>
        <taxon>Blattoidea</taxon>
        <taxon>Termitoidae</taxon>
        <taxon>Kalotermitidae</taxon>
        <taxon>Cryptotermitinae</taxon>
        <taxon>Cryptotermes</taxon>
    </lineage>
</organism>
<dbReference type="Proteomes" id="UP000235965">
    <property type="component" value="Unassembled WGS sequence"/>
</dbReference>
<evidence type="ECO:0000313" key="1">
    <source>
        <dbReference type="EMBL" id="PNF31033.1"/>
    </source>
</evidence>
<dbReference type="AlphaFoldDB" id="A0A2J7QR32"/>
<proteinExistence type="predicted"/>
<dbReference type="EMBL" id="NEVH01012008">
    <property type="protein sequence ID" value="PNF31033.1"/>
    <property type="molecule type" value="Genomic_DNA"/>
</dbReference>
<gene>
    <name evidence="1" type="ORF">B7P43_G17897</name>
</gene>
<evidence type="ECO:0000313" key="2">
    <source>
        <dbReference type="Proteomes" id="UP000235965"/>
    </source>
</evidence>
<sequence length="244" mass="28380">MMSKMEERRKWKNVNKEEGRRKYMRLRNELKIATDRAKKEYLEKICNEIIEFQRTGRYDLMYMKTKELGWKENHGIQNVGIDDFQGNRTVYQRQVLKIWEKYITEMYDRPNRPETLEVEPEEVVDTDGKGPYILQSGVEKAIKEMRKGKATGDDDVPGDMLKLLGEGGLKTLTKLMNTTYESGEWPKDFTEVTMLCLPPLLLLCPLLRPLLSSSSLLRLLLLAAPFTFTLLCYLGTEVTRLDLG</sequence>
<reference evidence="1 2" key="1">
    <citation type="submission" date="2017-12" db="EMBL/GenBank/DDBJ databases">
        <title>Hemimetabolous genomes reveal molecular basis of termite eusociality.</title>
        <authorList>
            <person name="Harrison M.C."/>
            <person name="Jongepier E."/>
            <person name="Robertson H.M."/>
            <person name="Arning N."/>
            <person name="Bitard-Feildel T."/>
            <person name="Chao H."/>
            <person name="Childers C.P."/>
            <person name="Dinh H."/>
            <person name="Doddapaneni H."/>
            <person name="Dugan S."/>
            <person name="Gowin J."/>
            <person name="Greiner C."/>
            <person name="Han Y."/>
            <person name="Hu H."/>
            <person name="Hughes D.S.T."/>
            <person name="Huylmans A.-K."/>
            <person name="Kemena C."/>
            <person name="Kremer L.P.M."/>
            <person name="Lee S.L."/>
            <person name="Lopez-Ezquerra A."/>
            <person name="Mallet L."/>
            <person name="Monroy-Kuhn J.M."/>
            <person name="Moser A."/>
            <person name="Murali S.C."/>
            <person name="Muzny D.M."/>
            <person name="Otani S."/>
            <person name="Piulachs M.-D."/>
            <person name="Poelchau M."/>
            <person name="Qu J."/>
            <person name="Schaub F."/>
            <person name="Wada-Katsumata A."/>
            <person name="Worley K.C."/>
            <person name="Xie Q."/>
            <person name="Ylla G."/>
            <person name="Poulsen M."/>
            <person name="Gibbs R.A."/>
            <person name="Schal C."/>
            <person name="Richards S."/>
            <person name="Belles X."/>
            <person name="Korb J."/>
            <person name="Bornberg-Bauer E."/>
        </authorList>
    </citation>
    <scope>NUCLEOTIDE SEQUENCE [LARGE SCALE GENOMIC DNA]</scope>
    <source>
        <tissue evidence="1">Whole body</tissue>
    </source>
</reference>
<comment type="caution">
    <text evidence="1">The sequence shown here is derived from an EMBL/GenBank/DDBJ whole genome shotgun (WGS) entry which is preliminary data.</text>
</comment>